<evidence type="ECO:0000313" key="2">
    <source>
        <dbReference type="Proteomes" id="UP001500194"/>
    </source>
</evidence>
<evidence type="ECO:0000313" key="1">
    <source>
        <dbReference type="EMBL" id="GAA0652486.1"/>
    </source>
</evidence>
<keyword evidence="2" id="KW-1185">Reference proteome</keyword>
<dbReference type="AlphaFoldDB" id="A0AAV3T0J2"/>
<protein>
    <submittedName>
        <fullName evidence="1">Uncharacterized protein</fullName>
    </submittedName>
</protein>
<dbReference type="RefSeq" id="WP_227260851.1">
    <property type="nucleotide sequence ID" value="NZ_BAAADU010000002.1"/>
</dbReference>
<sequence length="96" mass="10718">MTDADAVRDAMTPLEPYTTEEVASRLDRTRDAVKRALRALVESDDVRQKSVGGRSVWIRRAPTYACSDCGYEFQVKPLHPVLTAATYCPRCGARVE</sequence>
<organism evidence="1 2">
    <name type="scientific">Salarchaeum japonicum</name>
    <dbReference type="NCBI Taxonomy" id="555573"/>
    <lineage>
        <taxon>Archaea</taxon>
        <taxon>Methanobacteriati</taxon>
        <taxon>Methanobacteriota</taxon>
        <taxon>Stenosarchaea group</taxon>
        <taxon>Halobacteria</taxon>
        <taxon>Halobacteriales</taxon>
        <taxon>Halobacteriaceae</taxon>
    </lineage>
</organism>
<dbReference type="EMBL" id="BAAADU010000002">
    <property type="protein sequence ID" value="GAA0652486.1"/>
    <property type="molecule type" value="Genomic_DNA"/>
</dbReference>
<reference evidence="1 2" key="1">
    <citation type="journal article" date="2019" name="Int. J. Syst. Evol. Microbiol.">
        <title>The Global Catalogue of Microorganisms (GCM) 10K type strain sequencing project: providing services to taxonomists for standard genome sequencing and annotation.</title>
        <authorList>
            <consortium name="The Broad Institute Genomics Platform"/>
            <consortium name="The Broad Institute Genome Sequencing Center for Infectious Disease"/>
            <person name="Wu L."/>
            <person name="Ma J."/>
        </authorList>
    </citation>
    <scope>NUCLEOTIDE SEQUENCE [LARGE SCALE GENOMIC DNA]</scope>
    <source>
        <strain evidence="1 2">JCM 16327</strain>
    </source>
</reference>
<dbReference type="Proteomes" id="UP001500194">
    <property type="component" value="Unassembled WGS sequence"/>
</dbReference>
<dbReference type="Gene3D" id="2.20.28.30">
    <property type="entry name" value="RNA polymerase ii, chain L"/>
    <property type="match status" value="1"/>
</dbReference>
<name>A0AAV3T0J2_9EURY</name>
<accession>A0AAV3T0J2</accession>
<gene>
    <name evidence="1" type="ORF">GCM10009019_14610</name>
</gene>
<comment type="caution">
    <text evidence="1">The sequence shown here is derived from an EMBL/GenBank/DDBJ whole genome shotgun (WGS) entry which is preliminary data.</text>
</comment>
<dbReference type="GeneID" id="68573862"/>
<proteinExistence type="predicted"/>